<dbReference type="InterPro" id="IPR036638">
    <property type="entry name" value="HLH_DNA-bd_sf"/>
</dbReference>
<proteinExistence type="predicted"/>
<dbReference type="AlphaFoldDB" id="A0A8S1HHB3"/>
<dbReference type="EMBL" id="CAJGYM010000038">
    <property type="protein sequence ID" value="CAD6193751.1"/>
    <property type="molecule type" value="Genomic_DNA"/>
</dbReference>
<dbReference type="CDD" id="cd11418">
    <property type="entry name" value="bHLH_TS_ASCL"/>
    <property type="match status" value="1"/>
</dbReference>
<evidence type="ECO:0000313" key="8">
    <source>
        <dbReference type="Proteomes" id="UP000835052"/>
    </source>
</evidence>
<feature type="domain" description="BHLH" evidence="6">
    <location>
        <begin position="10"/>
        <end position="63"/>
    </location>
</feature>
<organism evidence="7 8">
    <name type="scientific">Caenorhabditis auriculariae</name>
    <dbReference type="NCBI Taxonomy" id="2777116"/>
    <lineage>
        <taxon>Eukaryota</taxon>
        <taxon>Metazoa</taxon>
        <taxon>Ecdysozoa</taxon>
        <taxon>Nematoda</taxon>
        <taxon>Chromadorea</taxon>
        <taxon>Rhabditida</taxon>
        <taxon>Rhabditina</taxon>
        <taxon>Rhabditomorpha</taxon>
        <taxon>Rhabditoidea</taxon>
        <taxon>Rhabditidae</taxon>
        <taxon>Peloderinae</taxon>
        <taxon>Caenorhabditis</taxon>
    </lineage>
</organism>
<keyword evidence="2" id="KW-0524">Neurogenesis</keyword>
<keyword evidence="3" id="KW-0238">DNA-binding</keyword>
<name>A0A8S1HHB3_9PELO</name>
<comment type="subcellular location">
    <subcellularLocation>
        <location evidence="1">Nucleus</location>
    </subcellularLocation>
</comment>
<accession>A0A8S1HHB3</accession>
<dbReference type="GO" id="GO:0000981">
    <property type="term" value="F:DNA-binding transcription factor activity, RNA polymerase II-specific"/>
    <property type="evidence" value="ECO:0007669"/>
    <property type="project" value="TreeGrafter"/>
</dbReference>
<keyword evidence="4" id="KW-0539">Nucleus</keyword>
<dbReference type="PANTHER" id="PTHR23349:SF111">
    <property type="entry name" value="BHLH DOMAIN-CONTAINING PROTEIN"/>
    <property type="match status" value="1"/>
</dbReference>
<evidence type="ECO:0000256" key="3">
    <source>
        <dbReference type="ARBA" id="ARBA00023125"/>
    </source>
</evidence>
<dbReference type="GO" id="GO:0000977">
    <property type="term" value="F:RNA polymerase II transcription regulatory region sequence-specific DNA binding"/>
    <property type="evidence" value="ECO:0007669"/>
    <property type="project" value="TreeGrafter"/>
</dbReference>
<reference evidence="7" key="1">
    <citation type="submission" date="2020-10" db="EMBL/GenBank/DDBJ databases">
        <authorList>
            <person name="Kikuchi T."/>
        </authorList>
    </citation>
    <scope>NUCLEOTIDE SEQUENCE</scope>
    <source>
        <strain evidence="7">NKZ352</strain>
    </source>
</reference>
<dbReference type="Gene3D" id="4.10.280.10">
    <property type="entry name" value="Helix-loop-helix DNA-binding domain"/>
    <property type="match status" value="1"/>
</dbReference>
<feature type="compositionally biased region" description="Basic and acidic residues" evidence="5">
    <location>
        <begin position="14"/>
        <end position="24"/>
    </location>
</feature>
<dbReference type="SMART" id="SM00353">
    <property type="entry name" value="HLH"/>
    <property type="match status" value="1"/>
</dbReference>
<dbReference type="Proteomes" id="UP000835052">
    <property type="component" value="Unassembled WGS sequence"/>
</dbReference>
<dbReference type="SUPFAM" id="SSF47459">
    <property type="entry name" value="HLH, helix-loop-helix DNA-binding domain"/>
    <property type="match status" value="1"/>
</dbReference>
<dbReference type="GO" id="GO:0048699">
    <property type="term" value="P:generation of neurons"/>
    <property type="evidence" value="ECO:0007669"/>
    <property type="project" value="UniProtKB-ARBA"/>
</dbReference>
<sequence>MKKSTPKYVPQKLKRNERERKRVDQVNQGFNRLRDRVPRQPGCKQKLSKVETLREAARYIQYLQTVLGDDVTSAFCAQTSQHLPPPTSSAPTSSSSHYHHPHSLNYSTSTSTSPYYDTPNYGLAPLQKHSPNSSFYSDSSYSSYDDVKYSGYMQ</sequence>
<evidence type="ECO:0000313" key="7">
    <source>
        <dbReference type="EMBL" id="CAD6193751.1"/>
    </source>
</evidence>
<dbReference type="InterPro" id="IPR011598">
    <property type="entry name" value="bHLH_dom"/>
</dbReference>
<evidence type="ECO:0000259" key="6">
    <source>
        <dbReference type="PROSITE" id="PS50888"/>
    </source>
</evidence>
<keyword evidence="8" id="KW-1185">Reference proteome</keyword>
<evidence type="ECO:0000256" key="5">
    <source>
        <dbReference type="SAM" id="MobiDB-lite"/>
    </source>
</evidence>
<comment type="caution">
    <text evidence="7">The sequence shown here is derived from an EMBL/GenBank/DDBJ whole genome shotgun (WGS) entry which is preliminary data.</text>
</comment>
<dbReference type="Pfam" id="PF00010">
    <property type="entry name" value="HLH"/>
    <property type="match status" value="1"/>
</dbReference>
<protein>
    <recommendedName>
        <fullName evidence="6">BHLH domain-containing protein</fullName>
    </recommendedName>
</protein>
<gene>
    <name evidence="7" type="ORF">CAUJ_LOCUS9670</name>
</gene>
<evidence type="ECO:0000256" key="4">
    <source>
        <dbReference type="ARBA" id="ARBA00023242"/>
    </source>
</evidence>
<dbReference type="FunFam" id="4.10.280.10:FF:000029">
    <property type="entry name" value="Achaete-scute family bHLH transcription factor 1"/>
    <property type="match status" value="1"/>
</dbReference>
<evidence type="ECO:0000256" key="2">
    <source>
        <dbReference type="ARBA" id="ARBA00022902"/>
    </source>
</evidence>
<dbReference type="GO" id="GO:0040008">
    <property type="term" value="P:regulation of growth"/>
    <property type="evidence" value="ECO:0007669"/>
    <property type="project" value="UniProtKB-ARBA"/>
</dbReference>
<evidence type="ECO:0000256" key="1">
    <source>
        <dbReference type="ARBA" id="ARBA00004123"/>
    </source>
</evidence>
<dbReference type="PANTHER" id="PTHR23349">
    <property type="entry name" value="BASIC HELIX-LOOP-HELIX TRANSCRIPTION FACTOR, TWIST"/>
    <property type="match status" value="1"/>
</dbReference>
<feature type="region of interest" description="Disordered" evidence="5">
    <location>
        <begin position="1"/>
        <end position="44"/>
    </location>
</feature>
<dbReference type="GO" id="GO:0046983">
    <property type="term" value="F:protein dimerization activity"/>
    <property type="evidence" value="ECO:0007669"/>
    <property type="project" value="InterPro"/>
</dbReference>
<dbReference type="GO" id="GO:0005634">
    <property type="term" value="C:nucleus"/>
    <property type="evidence" value="ECO:0007669"/>
    <property type="project" value="UniProtKB-SubCell"/>
</dbReference>
<dbReference type="PROSITE" id="PS50888">
    <property type="entry name" value="BHLH"/>
    <property type="match status" value="1"/>
</dbReference>
<feature type="region of interest" description="Disordered" evidence="5">
    <location>
        <begin position="78"/>
        <end position="111"/>
    </location>
</feature>
<dbReference type="InterPro" id="IPR050283">
    <property type="entry name" value="E-box_TF_Regulators"/>
</dbReference>
<dbReference type="OrthoDB" id="5976910at2759"/>